<sequence>PIDGTRSGVEISALEFRDDGLGAAVGTSSGHVLLYDLRQARPWQIKDQQYGLPIKTLKWLEPVKNTYSGESADTAGAKIMSADSKIIKLWSVESGKPFTSIEPPNDINDVCVVPNSGLMFVANEGMEIQSYFVPQLGPAPRWAHFLENLTEEMEETPQKTVYDDYKFVVRRELDALGLSHLVGTPVLKPYMHGFFVDLRLYERAKAIANPFAYEEYRLRRVQEKLAEARSSRIRATTKLPKVNRALAQRLLQMQKAEKARQQDGSDEEDLAPKNGKQLKKAKAKAASATAVLEDSRFTDMFANPEFEVDEDEDEFKQLHSRLPKKSRRNQAAAVADDSSDDDKAVEIRQGDVEHTMDDENSDDEFYQ</sequence>
<proteinExistence type="predicted"/>
<name>A0ACC1IZ42_9FUNG</name>
<evidence type="ECO:0000313" key="2">
    <source>
        <dbReference type="Proteomes" id="UP001150603"/>
    </source>
</evidence>
<feature type="non-terminal residue" evidence="1">
    <location>
        <position position="1"/>
    </location>
</feature>
<comment type="caution">
    <text evidence="1">The sequence shown here is derived from an EMBL/GenBank/DDBJ whole genome shotgun (WGS) entry which is preliminary data.</text>
</comment>
<dbReference type="EMBL" id="JANBPW010006006">
    <property type="protein sequence ID" value="KAJ1931437.1"/>
    <property type="molecule type" value="Genomic_DNA"/>
</dbReference>
<dbReference type="Proteomes" id="UP001150603">
    <property type="component" value="Unassembled WGS sequence"/>
</dbReference>
<reference evidence="1" key="1">
    <citation type="submission" date="2022-07" db="EMBL/GenBank/DDBJ databases">
        <title>Phylogenomic reconstructions and comparative analyses of Kickxellomycotina fungi.</title>
        <authorList>
            <person name="Reynolds N.K."/>
            <person name="Stajich J.E."/>
            <person name="Barry K."/>
            <person name="Grigoriev I.V."/>
            <person name="Crous P."/>
            <person name="Smith M.E."/>
        </authorList>
    </citation>
    <scope>NUCLEOTIDE SEQUENCE</scope>
    <source>
        <strain evidence="1">NRRL 5244</strain>
    </source>
</reference>
<keyword evidence="2" id="KW-1185">Reference proteome</keyword>
<protein>
    <submittedName>
        <fullName evidence="1">Small ribosomal subunit biogenesis</fullName>
    </submittedName>
</protein>
<organism evidence="1 2">
    <name type="scientific">Linderina macrospora</name>
    <dbReference type="NCBI Taxonomy" id="4868"/>
    <lineage>
        <taxon>Eukaryota</taxon>
        <taxon>Fungi</taxon>
        <taxon>Fungi incertae sedis</taxon>
        <taxon>Zoopagomycota</taxon>
        <taxon>Kickxellomycotina</taxon>
        <taxon>Kickxellomycetes</taxon>
        <taxon>Kickxellales</taxon>
        <taxon>Kickxellaceae</taxon>
        <taxon>Linderina</taxon>
    </lineage>
</organism>
<gene>
    <name evidence="1" type="primary">ENP2</name>
    <name evidence="1" type="ORF">FBU59_006709</name>
</gene>
<evidence type="ECO:0000313" key="1">
    <source>
        <dbReference type="EMBL" id="KAJ1931437.1"/>
    </source>
</evidence>
<accession>A0ACC1IZ42</accession>